<reference evidence="2" key="2">
    <citation type="journal article" date="2022" name="Res Sq">
        <title>Comparative Genomics Reveals Insights into the Divergent Evolution of Astigmatic Mites and Household Pest Adaptations.</title>
        <authorList>
            <person name="Xiong Q."/>
            <person name="Wan A.T.-Y."/>
            <person name="Liu X.-Y."/>
            <person name="Fung C.S.-H."/>
            <person name="Xiao X."/>
            <person name="Malainual N."/>
            <person name="Hou J."/>
            <person name="Wang L."/>
            <person name="Wang M."/>
            <person name="Yang K."/>
            <person name="Cui Y."/>
            <person name="Leung E."/>
            <person name="Nong W."/>
            <person name="Shin S.-K."/>
            <person name="Au S."/>
            <person name="Jeong K.Y."/>
            <person name="Chew F.T."/>
            <person name="Hui J."/>
            <person name="Leung T.F."/>
            <person name="Tungtrongchitr A."/>
            <person name="Zhong N."/>
            <person name="Liu Z."/>
            <person name="Tsui S."/>
        </authorList>
    </citation>
    <scope>NUCLEOTIDE SEQUENCE</scope>
    <source>
        <strain evidence="2">Derf</strain>
        <tissue evidence="2">Whole organism</tissue>
    </source>
</reference>
<dbReference type="EMBL" id="ASGP02000003">
    <property type="protein sequence ID" value="KAH9517011.1"/>
    <property type="molecule type" value="Genomic_DNA"/>
</dbReference>
<organism evidence="2 3">
    <name type="scientific">Dermatophagoides farinae</name>
    <name type="common">American house dust mite</name>
    <dbReference type="NCBI Taxonomy" id="6954"/>
    <lineage>
        <taxon>Eukaryota</taxon>
        <taxon>Metazoa</taxon>
        <taxon>Ecdysozoa</taxon>
        <taxon>Arthropoda</taxon>
        <taxon>Chelicerata</taxon>
        <taxon>Arachnida</taxon>
        <taxon>Acari</taxon>
        <taxon>Acariformes</taxon>
        <taxon>Sarcoptiformes</taxon>
        <taxon>Astigmata</taxon>
        <taxon>Psoroptidia</taxon>
        <taxon>Analgoidea</taxon>
        <taxon>Pyroglyphidae</taxon>
        <taxon>Dermatophagoidinae</taxon>
        <taxon>Dermatophagoides</taxon>
    </lineage>
</organism>
<evidence type="ECO:0000313" key="3">
    <source>
        <dbReference type="Proteomes" id="UP000790347"/>
    </source>
</evidence>
<dbReference type="AlphaFoldDB" id="A0A922HYR9"/>
<gene>
    <name evidence="2" type="ORF">DERF_007713</name>
</gene>
<protein>
    <submittedName>
        <fullName evidence="2">Uncharacterized protein</fullName>
    </submittedName>
</protein>
<evidence type="ECO:0000313" key="2">
    <source>
        <dbReference type="EMBL" id="KAH9517011.1"/>
    </source>
</evidence>
<feature type="compositionally biased region" description="Acidic residues" evidence="1">
    <location>
        <begin position="117"/>
        <end position="127"/>
    </location>
</feature>
<accession>A0A922HYR9</accession>
<name>A0A922HYR9_DERFA</name>
<sequence>MCENLCLSIINLYINVFGIDVGEQFLQMMSKEMLNNRLILLENLEKQTNKLRSMLGEQMAITDHDHLLFMNDYSIKLDQISSCLIRLFNETYSEYEKECSIENDATGNNGNNQNNYDNDDDDDEENIDQSPKTTTIQKEKYEIKIDFQYEDLFIEQEILDFEWKKWFRFDDEMCVKLRIYCRDRFDDELPLQMRIELKEILATLNDSTKETLIERIKKFTMMIQTIQELWYLVEIVHETIMKNGCHDYYIWLCKLLINSITIIHENLMGIDVFYFQHLFSTKCRIIFFDFQHEGIYKGFSDSIRLNNAELITKLCKSDSLPSNLLLICLKYLLMLQQKNHIECFVQMFQWYGFESFKELVIKNLSNHGRPLKYIRSIFIDLDRLIIESQSSTSNNQQQLSSETISLMKRISSCEFKKKFT</sequence>
<evidence type="ECO:0000256" key="1">
    <source>
        <dbReference type="SAM" id="MobiDB-lite"/>
    </source>
</evidence>
<feature type="compositionally biased region" description="Low complexity" evidence="1">
    <location>
        <begin position="102"/>
        <end position="116"/>
    </location>
</feature>
<reference evidence="2" key="1">
    <citation type="submission" date="2013-05" db="EMBL/GenBank/DDBJ databases">
        <authorList>
            <person name="Yim A.K.Y."/>
            <person name="Chan T.F."/>
            <person name="Ji K.M."/>
            <person name="Liu X.Y."/>
            <person name="Zhou J.W."/>
            <person name="Li R.Q."/>
            <person name="Yang K.Y."/>
            <person name="Li J."/>
            <person name="Li M."/>
            <person name="Law P.T.W."/>
            <person name="Wu Y.L."/>
            <person name="Cai Z.L."/>
            <person name="Qin H."/>
            <person name="Bao Y."/>
            <person name="Leung R.K.K."/>
            <person name="Ng P.K.S."/>
            <person name="Zou J."/>
            <person name="Zhong X.J."/>
            <person name="Ran P.X."/>
            <person name="Zhong N.S."/>
            <person name="Liu Z.G."/>
            <person name="Tsui S.K.W."/>
        </authorList>
    </citation>
    <scope>NUCLEOTIDE SEQUENCE</scope>
    <source>
        <strain evidence="2">Derf</strain>
        <tissue evidence="2">Whole organism</tissue>
    </source>
</reference>
<dbReference type="Proteomes" id="UP000790347">
    <property type="component" value="Unassembled WGS sequence"/>
</dbReference>
<feature type="region of interest" description="Disordered" evidence="1">
    <location>
        <begin position="102"/>
        <end position="133"/>
    </location>
</feature>
<comment type="caution">
    <text evidence="2">The sequence shown here is derived from an EMBL/GenBank/DDBJ whole genome shotgun (WGS) entry which is preliminary data.</text>
</comment>
<keyword evidence="3" id="KW-1185">Reference proteome</keyword>
<proteinExistence type="predicted"/>